<dbReference type="Pfam" id="PF03031">
    <property type="entry name" value="NIF"/>
    <property type="match status" value="1"/>
</dbReference>
<dbReference type="InterPro" id="IPR036412">
    <property type="entry name" value="HAD-like_sf"/>
</dbReference>
<dbReference type="GO" id="GO:0005744">
    <property type="term" value="C:TIM23 mitochondrial import inner membrane translocase complex"/>
    <property type="evidence" value="ECO:0007669"/>
    <property type="project" value="UniProtKB-UniRule"/>
</dbReference>
<evidence type="ECO:0000313" key="5">
    <source>
        <dbReference type="Proteomes" id="UP000673691"/>
    </source>
</evidence>
<comment type="similarity">
    <text evidence="1">Belongs to the TIM50 family.</text>
</comment>
<feature type="region of interest" description="Disordered" evidence="2">
    <location>
        <begin position="27"/>
        <end position="121"/>
    </location>
</feature>
<dbReference type="InterPro" id="IPR023214">
    <property type="entry name" value="HAD_sf"/>
</dbReference>
<organism evidence="4 5">
    <name type="scientific">Olpidium bornovanus</name>
    <dbReference type="NCBI Taxonomy" id="278681"/>
    <lineage>
        <taxon>Eukaryota</taxon>
        <taxon>Fungi</taxon>
        <taxon>Fungi incertae sedis</taxon>
        <taxon>Olpidiomycota</taxon>
        <taxon>Olpidiomycotina</taxon>
        <taxon>Olpidiomycetes</taxon>
        <taxon>Olpidiales</taxon>
        <taxon>Olpidiaceae</taxon>
        <taxon>Olpidium</taxon>
    </lineage>
</organism>
<dbReference type="AlphaFoldDB" id="A0A8H7ZR60"/>
<dbReference type="OrthoDB" id="287041at2759"/>
<feature type="compositionally biased region" description="Low complexity" evidence="2">
    <location>
        <begin position="27"/>
        <end position="73"/>
    </location>
</feature>
<keyword evidence="1" id="KW-0811">Translocation</keyword>
<dbReference type="Proteomes" id="UP000673691">
    <property type="component" value="Unassembled WGS sequence"/>
</dbReference>
<keyword evidence="1" id="KW-0813">Transport</keyword>
<evidence type="ECO:0000256" key="1">
    <source>
        <dbReference type="RuleBase" id="RU365079"/>
    </source>
</evidence>
<gene>
    <name evidence="4" type="ORF">BJ554DRAFT_2193</name>
</gene>
<comment type="subunit">
    <text evidence="1">Component of the TIM23 complex.</text>
</comment>
<keyword evidence="5" id="KW-1185">Reference proteome</keyword>
<evidence type="ECO:0000256" key="2">
    <source>
        <dbReference type="SAM" id="MobiDB-lite"/>
    </source>
</evidence>
<dbReference type="CDD" id="cd07521">
    <property type="entry name" value="HAD_FCP1-like"/>
    <property type="match status" value="1"/>
</dbReference>
<dbReference type="InterPro" id="IPR050365">
    <property type="entry name" value="TIM50"/>
</dbReference>
<proteinExistence type="inferred from homology"/>
<dbReference type="InterPro" id="IPR004274">
    <property type="entry name" value="FCP1_dom"/>
</dbReference>
<feature type="non-terminal residue" evidence="4">
    <location>
        <position position="536"/>
    </location>
</feature>
<feature type="compositionally biased region" description="Low complexity" evidence="2">
    <location>
        <begin position="88"/>
        <end position="121"/>
    </location>
</feature>
<reference evidence="4 5" key="1">
    <citation type="journal article" name="Sci. Rep.">
        <title>Genome-scale phylogenetic analyses confirm Olpidium as the closest living zoosporic fungus to the non-flagellated, terrestrial fungi.</title>
        <authorList>
            <person name="Chang Y."/>
            <person name="Rochon D."/>
            <person name="Sekimoto S."/>
            <person name="Wang Y."/>
            <person name="Chovatia M."/>
            <person name="Sandor L."/>
            <person name="Salamov A."/>
            <person name="Grigoriev I.V."/>
            <person name="Stajich J.E."/>
            <person name="Spatafora J.W."/>
        </authorList>
    </citation>
    <scope>NUCLEOTIDE SEQUENCE [LARGE SCALE GENOMIC DNA]</scope>
    <source>
        <strain evidence="4">S191</strain>
    </source>
</reference>
<comment type="subcellular location">
    <subcellularLocation>
        <location evidence="1">Mitochondrion inner membrane</location>
        <topology evidence="1">Single-pass membrane protein</topology>
    </subcellularLocation>
</comment>
<feature type="domain" description="FCP1 homology" evidence="3">
    <location>
        <begin position="264"/>
        <end position="423"/>
    </location>
</feature>
<dbReference type="PANTHER" id="PTHR12210">
    <property type="entry name" value="DULLARD PROTEIN PHOSPHATASE"/>
    <property type="match status" value="1"/>
</dbReference>
<keyword evidence="1" id="KW-0496">Mitochondrion</keyword>
<dbReference type="SMART" id="SM00577">
    <property type="entry name" value="CPDc"/>
    <property type="match status" value="1"/>
</dbReference>
<comment type="caution">
    <text evidence="4">The sequence shown here is derived from an EMBL/GenBank/DDBJ whole genome shotgun (WGS) entry which is preliminary data.</text>
</comment>
<name>A0A8H7ZR60_9FUNG</name>
<evidence type="ECO:0000313" key="4">
    <source>
        <dbReference type="EMBL" id="KAG5457720.1"/>
    </source>
</evidence>
<dbReference type="SUPFAM" id="SSF56784">
    <property type="entry name" value="HAD-like"/>
    <property type="match status" value="1"/>
</dbReference>
<protein>
    <recommendedName>
        <fullName evidence="1">Mitochondrial import inner membrane translocase subunit TIM50</fullName>
    </recommendedName>
</protein>
<comment type="function">
    <text evidence="1">Essential component of the TIM23 complex, a complex that mediates the translocation of transit peptide-containing proteins across the mitochondrial inner membrane.</text>
</comment>
<accession>A0A8H7ZR60</accession>
<dbReference type="Gene3D" id="3.40.50.1000">
    <property type="entry name" value="HAD superfamily/HAD-like"/>
    <property type="match status" value="1"/>
</dbReference>
<dbReference type="PROSITE" id="PS50969">
    <property type="entry name" value="FCP1"/>
    <property type="match status" value="1"/>
</dbReference>
<keyword evidence="1" id="KW-0653">Protein transport</keyword>
<feature type="region of interest" description="Disordered" evidence="2">
    <location>
        <begin position="137"/>
        <end position="172"/>
    </location>
</feature>
<sequence>MPALAPGSRALPAARRALRACAALAPPPATAAAAPGARTPRLARLTTPSGAAGPLARPATRRALASCAAARSAAPPPGRREEEEEQEGLASSRRSQDSPDPGAASEPAPADPATPAASSAAGTGLAAQFLLPAETVDSARRSRGEEDEERLEVGAPAARRRQRGSQHEPESTAQNVLAFAAFGSLLAGTAYFGQSGPPADLGLLPGFLSCAAGIGTSFFARRPQGPEETWSPVKVAKRSFNRLQSFFDAAPVSDKLLPPELPEPYQLPYTIVVNLDDTLIKSEVVPAAARAPLPGSPGFTSRLSDAFRPGVDYFLAYLAQHFEVVLFTTQPSMLDPYGYVMYKLYREHARKLGGKYVKSRARERRLRRRDLSMLNRDLKKVIILDTNPDSYRLQPENAIPVKPWDGSPDDDWLVAMIPFLEVREARPQKAAADALLFNNLHAAIAYYQPDDVRPVVSYWQKKEDIPQEYAKFEAKLREQHVAEWRAQQAAIKPKRGLSALLSSAVMVPQQSEEPPPHYLELMRRQTQEAFKHHLEL</sequence>
<dbReference type="GO" id="GO:0015031">
    <property type="term" value="P:protein transport"/>
    <property type="evidence" value="ECO:0007669"/>
    <property type="project" value="UniProtKB-KW"/>
</dbReference>
<evidence type="ECO:0000259" key="3">
    <source>
        <dbReference type="PROSITE" id="PS50969"/>
    </source>
</evidence>
<keyword evidence="1" id="KW-0809">Transit peptide</keyword>
<dbReference type="EMBL" id="JAEFCI010009585">
    <property type="protein sequence ID" value="KAG5457720.1"/>
    <property type="molecule type" value="Genomic_DNA"/>
</dbReference>